<name>A0ABR9TI17_9FLAO</name>
<evidence type="ECO:0000313" key="1">
    <source>
        <dbReference type="EMBL" id="MBE8724994.1"/>
    </source>
</evidence>
<dbReference type="Proteomes" id="UP000640614">
    <property type="component" value="Unassembled WGS sequence"/>
</dbReference>
<protein>
    <submittedName>
        <fullName evidence="1">Uncharacterized protein</fullName>
    </submittedName>
</protein>
<dbReference type="EMBL" id="PRDM01000002">
    <property type="protein sequence ID" value="MBE8724994.1"/>
    <property type="molecule type" value="Genomic_DNA"/>
</dbReference>
<organism evidence="1 2">
    <name type="scientific">Flavobacterium hungaricum</name>
    <dbReference type="NCBI Taxonomy" id="2082725"/>
    <lineage>
        <taxon>Bacteria</taxon>
        <taxon>Pseudomonadati</taxon>
        <taxon>Bacteroidota</taxon>
        <taxon>Flavobacteriia</taxon>
        <taxon>Flavobacteriales</taxon>
        <taxon>Flavobacteriaceae</taxon>
        <taxon>Flavobacterium</taxon>
    </lineage>
</organism>
<sequence>MYELEKEKYLGNTKNIFNNKQGIAVVETEYQSKVFEGWHSHANAHIAKDRIKSLNRIGQNSKNKNPDSLNCRGLDKKLNCII</sequence>
<comment type="caution">
    <text evidence="1">The sequence shown here is derived from an EMBL/GenBank/DDBJ whole genome shotgun (WGS) entry which is preliminary data.</text>
</comment>
<reference evidence="1 2" key="1">
    <citation type="submission" date="2018-07" db="EMBL/GenBank/DDBJ databases">
        <title>Genome assembly of strain KB82.</title>
        <authorList>
            <person name="Kukolya J."/>
            <person name="Horvath B."/>
            <person name="Nagy I."/>
            <person name="Toth A."/>
        </authorList>
    </citation>
    <scope>NUCLEOTIDE SEQUENCE [LARGE SCALE GENOMIC DNA]</scope>
    <source>
        <strain evidence="1 2">Kb82</strain>
    </source>
</reference>
<gene>
    <name evidence="1" type="ORF">C4F50_08540</name>
</gene>
<keyword evidence="2" id="KW-1185">Reference proteome</keyword>
<dbReference type="RefSeq" id="WP_193846007.1">
    <property type="nucleotide sequence ID" value="NZ_PRDM01000002.1"/>
</dbReference>
<proteinExistence type="predicted"/>
<evidence type="ECO:0000313" key="2">
    <source>
        <dbReference type="Proteomes" id="UP000640614"/>
    </source>
</evidence>
<accession>A0ABR9TI17</accession>